<organism evidence="2 3">
    <name type="scientific">Pseudoalteromonas fenneropenaei</name>
    <dbReference type="NCBI Taxonomy" id="1737459"/>
    <lineage>
        <taxon>Bacteria</taxon>
        <taxon>Pseudomonadati</taxon>
        <taxon>Pseudomonadota</taxon>
        <taxon>Gammaproteobacteria</taxon>
        <taxon>Alteromonadales</taxon>
        <taxon>Pseudoalteromonadaceae</taxon>
        <taxon>Pseudoalteromonas</taxon>
    </lineage>
</organism>
<gene>
    <name evidence="2" type="ORF">ACFOEE_08695</name>
</gene>
<feature type="transmembrane region" description="Helical" evidence="1">
    <location>
        <begin position="489"/>
        <end position="508"/>
    </location>
</feature>
<keyword evidence="1" id="KW-0812">Transmembrane</keyword>
<feature type="transmembrane region" description="Helical" evidence="1">
    <location>
        <begin position="425"/>
        <end position="443"/>
    </location>
</feature>
<accession>A0ABV7CIY5</accession>
<sequence length="526" mass="59242">MKDSFFRSMTWLHTWVGLLAIWLLLLIFFAGTISFFRHEITLWSQPGFHRSINPELPQQSQRTQLEHSLARLQQQAPHAASWSISPATTRQPFLYESYRLPAASGERRGKQVETYYDASALDTALTYQDSKGGNFFYRLHFDLHYLDVITARWLVCLASLFMLVALISGIVIHKRIFKDMFQLRGGKGVRTWLDAHNVSSVLALPFHLMITYTGLITLIFMLFPYPALTQFNGDFRAFFEAQNPTRAVTKASGEAVAMLPAPALLDQVYTRWPEVTLTRVILENPNDRNAVLKVYASNGTQIQDEKPVLKLSAVDGTLIAAANEQLSGGETFYDAMNALHAGRMAEPLLRWLFFGCGLLGCAMLASGAVMWAKRIRERMKTADSASFGLQLVESLNLATIMGLPLACCAFFYANRLLPSTVAGRSEKEILAFFLTWLACIIVASKRKDTTQWRRFALLNACCWALLPLVSALQIDTNLINAFMSGKTLLWAFDVVCFITAAVFGYQALHLRKHQLRTAWQLQTVRA</sequence>
<feature type="transmembrane region" description="Helical" evidence="1">
    <location>
        <begin position="201"/>
        <end position="223"/>
    </location>
</feature>
<keyword evidence="3" id="KW-1185">Reference proteome</keyword>
<dbReference type="PANTHER" id="PTHR34219">
    <property type="entry name" value="IRON-REGULATED INNER MEMBRANE PROTEIN-RELATED"/>
    <property type="match status" value="1"/>
</dbReference>
<dbReference type="EMBL" id="JBHRSD010000014">
    <property type="protein sequence ID" value="MFC3032595.1"/>
    <property type="molecule type" value="Genomic_DNA"/>
</dbReference>
<dbReference type="Pfam" id="PF03929">
    <property type="entry name" value="PepSY_TM"/>
    <property type="match status" value="1"/>
</dbReference>
<feature type="transmembrane region" description="Helical" evidence="1">
    <location>
        <begin position="12"/>
        <end position="36"/>
    </location>
</feature>
<feature type="transmembrane region" description="Helical" evidence="1">
    <location>
        <begin position="455"/>
        <end position="474"/>
    </location>
</feature>
<reference evidence="3" key="1">
    <citation type="journal article" date="2019" name="Int. J. Syst. Evol. Microbiol.">
        <title>The Global Catalogue of Microorganisms (GCM) 10K type strain sequencing project: providing services to taxonomists for standard genome sequencing and annotation.</title>
        <authorList>
            <consortium name="The Broad Institute Genomics Platform"/>
            <consortium name="The Broad Institute Genome Sequencing Center for Infectious Disease"/>
            <person name="Wu L."/>
            <person name="Ma J."/>
        </authorList>
    </citation>
    <scope>NUCLEOTIDE SEQUENCE [LARGE SCALE GENOMIC DNA]</scope>
    <source>
        <strain evidence="3">KCTC 42730</strain>
    </source>
</reference>
<name>A0ABV7CIY5_9GAMM</name>
<feature type="transmembrane region" description="Helical" evidence="1">
    <location>
        <begin position="391"/>
        <end position="413"/>
    </location>
</feature>
<feature type="transmembrane region" description="Helical" evidence="1">
    <location>
        <begin position="151"/>
        <end position="172"/>
    </location>
</feature>
<evidence type="ECO:0000313" key="3">
    <source>
        <dbReference type="Proteomes" id="UP001595453"/>
    </source>
</evidence>
<evidence type="ECO:0000313" key="2">
    <source>
        <dbReference type="EMBL" id="MFC3032595.1"/>
    </source>
</evidence>
<keyword evidence="1" id="KW-1133">Transmembrane helix</keyword>
<protein>
    <submittedName>
        <fullName evidence="2">PepSY-associated TM helix domain-containing protein</fullName>
    </submittedName>
</protein>
<proteinExistence type="predicted"/>
<keyword evidence="1" id="KW-0472">Membrane</keyword>
<dbReference type="PANTHER" id="PTHR34219:SF4">
    <property type="entry name" value="PEPSY DOMAIN-CONTAINING PROTEIN"/>
    <property type="match status" value="1"/>
</dbReference>
<dbReference type="RefSeq" id="WP_377123253.1">
    <property type="nucleotide sequence ID" value="NZ_JBHRSD010000014.1"/>
</dbReference>
<comment type="caution">
    <text evidence="2">The sequence shown here is derived from an EMBL/GenBank/DDBJ whole genome shotgun (WGS) entry which is preliminary data.</text>
</comment>
<dbReference type="InterPro" id="IPR005625">
    <property type="entry name" value="PepSY-ass_TM"/>
</dbReference>
<feature type="transmembrane region" description="Helical" evidence="1">
    <location>
        <begin position="351"/>
        <end position="371"/>
    </location>
</feature>
<dbReference type="Proteomes" id="UP001595453">
    <property type="component" value="Unassembled WGS sequence"/>
</dbReference>
<evidence type="ECO:0000256" key="1">
    <source>
        <dbReference type="SAM" id="Phobius"/>
    </source>
</evidence>